<protein>
    <submittedName>
        <fullName evidence="1">Uncharacterized protein</fullName>
    </submittedName>
</protein>
<accession>A0A1X7UB11</accession>
<organism evidence="1">
    <name type="scientific">Amphimedon queenslandica</name>
    <name type="common">Sponge</name>
    <dbReference type="NCBI Taxonomy" id="400682"/>
    <lineage>
        <taxon>Eukaryota</taxon>
        <taxon>Metazoa</taxon>
        <taxon>Porifera</taxon>
        <taxon>Demospongiae</taxon>
        <taxon>Heteroscleromorpha</taxon>
        <taxon>Haplosclerida</taxon>
        <taxon>Niphatidae</taxon>
        <taxon>Amphimedon</taxon>
    </lineage>
</organism>
<reference evidence="1" key="1">
    <citation type="submission" date="2017-05" db="UniProtKB">
        <authorList>
            <consortium name="EnsemblMetazoa"/>
        </authorList>
    </citation>
    <scope>IDENTIFICATION</scope>
</reference>
<dbReference type="InParanoid" id="A0A1X7UB11"/>
<dbReference type="EnsemblMetazoa" id="Aqu2.1.25138_001">
    <property type="protein sequence ID" value="Aqu2.1.25138_001"/>
    <property type="gene ID" value="Aqu2.1.25138"/>
</dbReference>
<dbReference type="AlphaFoldDB" id="A0A1X7UB11"/>
<sequence>MDGEAISLAFTSKPGLDRLLPVVKKCGISLKLYSFLRNFGASIISSKQDFRPASPSLTCNENYDSPSSSDAVKSASVNLFPTSDSTHSSTSDYSINENMPDQCPISMFRSSTHLDNKRFTEDRLYMINSFNYILSGKLYNKQILVVFILTSKEV</sequence>
<proteinExistence type="predicted"/>
<evidence type="ECO:0000313" key="1">
    <source>
        <dbReference type="EnsemblMetazoa" id="Aqu2.1.25138_001"/>
    </source>
</evidence>
<name>A0A1X7UB11_AMPQE</name>